<dbReference type="GO" id="GO:0016740">
    <property type="term" value="F:transferase activity"/>
    <property type="evidence" value="ECO:0007669"/>
    <property type="project" value="UniProtKB-KW"/>
</dbReference>
<proteinExistence type="predicted"/>
<dbReference type="GO" id="GO:0006396">
    <property type="term" value="P:RNA processing"/>
    <property type="evidence" value="ECO:0007669"/>
    <property type="project" value="InterPro"/>
</dbReference>
<dbReference type="SUPFAM" id="SSF48452">
    <property type="entry name" value="TPR-like"/>
    <property type="match status" value="1"/>
</dbReference>
<dbReference type="InterPro" id="IPR003107">
    <property type="entry name" value="HAT"/>
</dbReference>
<name>A0AAD8I756_9APIA</name>
<reference evidence="1" key="2">
    <citation type="submission" date="2023-05" db="EMBL/GenBank/DDBJ databases">
        <authorList>
            <person name="Schelkunov M.I."/>
        </authorList>
    </citation>
    <scope>NUCLEOTIDE SEQUENCE</scope>
    <source>
        <strain evidence="1">Hsosn_3</strain>
        <tissue evidence="1">Leaf</tissue>
    </source>
</reference>
<sequence>MLRTEPSFSIYNSEDGIGDQKDGENIVKNDGFLLPLGRSVPIGDNIGSGDFSFGKNGMGLIEEDEKEQDDENEGFYSGLENLKIDEIERPLSPPMYLATGFGMDGNGVGGGGGFGVDFKTSCFDQLEDVEEFYKRLVFEDPSNPLFLRNYAQLLQSKGDLSGAEDLYFRATVADPEDSEILLQYAKLVWELHHDQDKALSYFERAACAAPESSHVLAAYASFLWEVDREDFASTDAIQFKEKIPVGIPNLVHQETRISTTDIHLASGPDNHVAGGANYMEVPTGEGANIEDYYKMMVGANSSNPSFLKNYAQFLYQSKGDLKGADDYYSRAILADPRDGELISQYANLVWELSHDHDKASCYFERAVEAAPEDSHILAAYARFLWETNDED</sequence>
<reference evidence="1" key="1">
    <citation type="submission" date="2023-02" db="EMBL/GenBank/DDBJ databases">
        <title>Genome of toxic invasive species Heracleum sosnowskyi carries increased number of genes despite the absence of recent whole-genome duplications.</title>
        <authorList>
            <person name="Schelkunov M."/>
            <person name="Shtratnikova V."/>
            <person name="Makarenko M."/>
            <person name="Klepikova A."/>
            <person name="Omelchenko D."/>
            <person name="Novikova G."/>
            <person name="Obukhova E."/>
            <person name="Bogdanov V."/>
            <person name="Penin A."/>
            <person name="Logacheva M."/>
        </authorList>
    </citation>
    <scope>NUCLEOTIDE SEQUENCE</scope>
    <source>
        <strain evidence="1">Hsosn_3</strain>
        <tissue evidence="1">Leaf</tissue>
    </source>
</reference>
<dbReference type="SMART" id="SM00386">
    <property type="entry name" value="HAT"/>
    <property type="match status" value="4"/>
</dbReference>
<gene>
    <name evidence="1" type="ORF">POM88_026453</name>
</gene>
<dbReference type="EMBL" id="JAUIZM010000006">
    <property type="protein sequence ID" value="KAK1379709.1"/>
    <property type="molecule type" value="Genomic_DNA"/>
</dbReference>
<dbReference type="AlphaFoldDB" id="A0AAD8I756"/>
<dbReference type="PANTHER" id="PTHR26312">
    <property type="entry name" value="TETRATRICOPEPTIDE REPEAT PROTEIN 5"/>
    <property type="match status" value="1"/>
</dbReference>
<accession>A0AAD8I756</accession>
<protein>
    <submittedName>
        <fullName evidence="1">O-linked n-acetylglucosamine transferase, ogt</fullName>
    </submittedName>
</protein>
<evidence type="ECO:0000313" key="1">
    <source>
        <dbReference type="EMBL" id="KAK1379709.1"/>
    </source>
</evidence>
<evidence type="ECO:0000313" key="2">
    <source>
        <dbReference type="Proteomes" id="UP001237642"/>
    </source>
</evidence>
<comment type="caution">
    <text evidence="1">The sequence shown here is derived from an EMBL/GenBank/DDBJ whole genome shotgun (WGS) entry which is preliminary data.</text>
</comment>
<keyword evidence="2" id="KW-1185">Reference proteome</keyword>
<keyword evidence="1" id="KW-0808">Transferase</keyword>
<dbReference type="Gene3D" id="1.25.40.10">
    <property type="entry name" value="Tetratricopeptide repeat domain"/>
    <property type="match status" value="2"/>
</dbReference>
<dbReference type="PANTHER" id="PTHR26312:SF221">
    <property type="entry name" value="OS04G0510600 PROTEIN"/>
    <property type="match status" value="1"/>
</dbReference>
<organism evidence="1 2">
    <name type="scientific">Heracleum sosnowskyi</name>
    <dbReference type="NCBI Taxonomy" id="360622"/>
    <lineage>
        <taxon>Eukaryota</taxon>
        <taxon>Viridiplantae</taxon>
        <taxon>Streptophyta</taxon>
        <taxon>Embryophyta</taxon>
        <taxon>Tracheophyta</taxon>
        <taxon>Spermatophyta</taxon>
        <taxon>Magnoliopsida</taxon>
        <taxon>eudicotyledons</taxon>
        <taxon>Gunneridae</taxon>
        <taxon>Pentapetalae</taxon>
        <taxon>asterids</taxon>
        <taxon>campanulids</taxon>
        <taxon>Apiales</taxon>
        <taxon>Apiaceae</taxon>
        <taxon>Apioideae</taxon>
        <taxon>apioid superclade</taxon>
        <taxon>Tordylieae</taxon>
        <taxon>Tordyliinae</taxon>
        <taxon>Heracleum</taxon>
    </lineage>
</organism>
<dbReference type="InterPro" id="IPR011990">
    <property type="entry name" value="TPR-like_helical_dom_sf"/>
</dbReference>
<dbReference type="Proteomes" id="UP001237642">
    <property type="component" value="Unassembled WGS sequence"/>
</dbReference>